<dbReference type="AlphaFoldDB" id="A0A840PY01"/>
<evidence type="ECO:0000256" key="1">
    <source>
        <dbReference type="SAM" id="MobiDB-lite"/>
    </source>
</evidence>
<accession>A0A840PY01</accession>
<evidence type="ECO:0000313" key="2">
    <source>
        <dbReference type="EMBL" id="MBB5149571.1"/>
    </source>
</evidence>
<reference evidence="2 3" key="1">
    <citation type="submission" date="2020-08" db="EMBL/GenBank/DDBJ databases">
        <title>Genomic Encyclopedia of Type Strains, Phase IV (KMG-IV): sequencing the most valuable type-strain genomes for metagenomic binning, comparative biology and taxonomic classification.</title>
        <authorList>
            <person name="Goeker M."/>
        </authorList>
    </citation>
    <scope>NUCLEOTIDE SEQUENCE [LARGE SCALE GENOMIC DNA]</scope>
    <source>
        <strain evidence="2 3">DSM 10633</strain>
    </source>
</reference>
<feature type="region of interest" description="Disordered" evidence="1">
    <location>
        <begin position="1"/>
        <end position="34"/>
    </location>
</feature>
<sequence length="34" mass="4149">MTMRDKEEKQKLKKEEEDTHKKTRINSCEVKRNG</sequence>
<proteinExistence type="predicted"/>
<evidence type="ECO:0000313" key="3">
    <source>
        <dbReference type="Proteomes" id="UP000557217"/>
    </source>
</evidence>
<gene>
    <name evidence="2" type="ORF">HNR36_001963</name>
</gene>
<dbReference type="EMBL" id="JACHGZ010000023">
    <property type="protein sequence ID" value="MBB5149571.1"/>
    <property type="molecule type" value="Genomic_DNA"/>
</dbReference>
<organism evidence="2 3">
    <name type="scientific">Ureibacillus thermosphaericus</name>
    <dbReference type="NCBI Taxonomy" id="51173"/>
    <lineage>
        <taxon>Bacteria</taxon>
        <taxon>Bacillati</taxon>
        <taxon>Bacillota</taxon>
        <taxon>Bacilli</taxon>
        <taxon>Bacillales</taxon>
        <taxon>Caryophanaceae</taxon>
        <taxon>Ureibacillus</taxon>
    </lineage>
</organism>
<keyword evidence="3" id="KW-1185">Reference proteome</keyword>
<comment type="caution">
    <text evidence="2">The sequence shown here is derived from an EMBL/GenBank/DDBJ whole genome shotgun (WGS) entry which is preliminary data.</text>
</comment>
<dbReference type="Proteomes" id="UP000557217">
    <property type="component" value="Unassembled WGS sequence"/>
</dbReference>
<name>A0A840PY01_URETH</name>
<protein>
    <submittedName>
        <fullName evidence="2">Uncharacterized protein</fullName>
    </submittedName>
</protein>
<feature type="compositionally biased region" description="Basic and acidic residues" evidence="1">
    <location>
        <begin position="1"/>
        <end position="20"/>
    </location>
</feature>